<protein>
    <recommendedName>
        <fullName evidence="1">Copper amine oxidase-like N-terminal domain-containing protein</fullName>
    </recommendedName>
</protein>
<dbReference type="EMBL" id="WHNZ01000085">
    <property type="protein sequence ID" value="NOV04578.1"/>
    <property type="molecule type" value="Genomic_DNA"/>
</dbReference>
<dbReference type="RefSeq" id="WP_171687381.1">
    <property type="nucleotide sequence ID" value="NZ_WHNZ01000085.1"/>
</dbReference>
<dbReference type="SUPFAM" id="SSF55383">
    <property type="entry name" value="Copper amine oxidase, domain N"/>
    <property type="match status" value="1"/>
</dbReference>
<feature type="domain" description="Copper amine oxidase-like N-terminal" evidence="1">
    <location>
        <begin position="458"/>
        <end position="554"/>
    </location>
</feature>
<sequence length="666" mass="74532">MDAGCDSFSMMKIKLFTLTMFAAALGFGGLVPQAGAETIYGGSYAPEGLRFPAVIELLADTPYYAEADTYNAKPEGTFAPQEVHVLEAQSAWSTGESTWKIDTMFGPRWIRPKPWEIDIAPPERIMLLEETSLYRTKSTKGGAVAALSPQEVEVTDAQKQWFYTNDPGSKAWIRVHTTWLGDLWAHIPVNQIGTVQKVQRKAHYYNLPSKSELGAAMGVGQQQDWSNAKDGDFPIVAEFTTIYDRAFEVQTDQGTSWTRDKGVAILPADETLKIVRETPLFPTVFGGLPKESAVLKDETVTVFEKIVEPLWSGRGPYEIWHNSTWYHVRTSKGTGWINKLVGEPESAVPVHWKVAIKDQKELQHYPEVPFNDTTLLLRNQTVEVTEAWNQPNSGVMWLRVNVDNRSGWISYWSNTLDKVEDQDTPTVAYIAKAGTNGVGIAPAAKDGLQLYTGERIGYTEKGKSYLDAAQLAQKLQYEVSYLRDKDTVMLTKGDYSIELQVGQSHAQVHWQGGKGEGFQLSEPAQYKGDLFYLNLKDVIALFGLTQVYAGNEYTLFEKYYNVTWNDVPMQVNKGRLEMQAFAEDWTSREDYEAGQMPLQMTIEENGDRGGISENKAIVNQPDHSAAVLLFSLKASRPFAAGTHQVNVTVRIGERIIMKKSIEVTAR</sequence>
<evidence type="ECO:0000313" key="3">
    <source>
        <dbReference type="Proteomes" id="UP000618579"/>
    </source>
</evidence>
<keyword evidence="3" id="KW-1185">Reference proteome</keyword>
<evidence type="ECO:0000313" key="2">
    <source>
        <dbReference type="EMBL" id="NOV04578.1"/>
    </source>
</evidence>
<reference evidence="2 3" key="1">
    <citation type="submission" date="2019-10" db="EMBL/GenBank/DDBJ databases">
        <title>Description of Paenibacillus pedi sp. nov.</title>
        <authorList>
            <person name="Carlier A."/>
            <person name="Qi S."/>
        </authorList>
    </citation>
    <scope>NUCLEOTIDE SEQUENCE [LARGE SCALE GENOMIC DNA]</scope>
    <source>
        <strain evidence="2 3">LMG 31457</strain>
    </source>
</reference>
<gene>
    <name evidence="2" type="ORF">GC097_31875</name>
</gene>
<evidence type="ECO:0000259" key="1">
    <source>
        <dbReference type="Pfam" id="PF07833"/>
    </source>
</evidence>
<accession>A0ABX2A0Q8</accession>
<dbReference type="Pfam" id="PF07833">
    <property type="entry name" value="Cu_amine_oxidN1"/>
    <property type="match status" value="1"/>
</dbReference>
<dbReference type="InterPro" id="IPR036582">
    <property type="entry name" value="Mao_N_sf"/>
</dbReference>
<organism evidence="2 3">
    <name type="scientific">Paenibacillus planticolens</name>
    <dbReference type="NCBI Taxonomy" id="2654976"/>
    <lineage>
        <taxon>Bacteria</taxon>
        <taxon>Bacillati</taxon>
        <taxon>Bacillota</taxon>
        <taxon>Bacilli</taxon>
        <taxon>Bacillales</taxon>
        <taxon>Paenibacillaceae</taxon>
        <taxon>Paenibacillus</taxon>
    </lineage>
</organism>
<comment type="caution">
    <text evidence="2">The sequence shown here is derived from an EMBL/GenBank/DDBJ whole genome shotgun (WGS) entry which is preliminary data.</text>
</comment>
<name>A0ABX2A0Q8_9BACL</name>
<proteinExistence type="predicted"/>
<dbReference type="InterPro" id="IPR012854">
    <property type="entry name" value="Cu_amine_oxidase-like_N"/>
</dbReference>
<dbReference type="Proteomes" id="UP000618579">
    <property type="component" value="Unassembled WGS sequence"/>
</dbReference>